<dbReference type="SUPFAM" id="SSF53098">
    <property type="entry name" value="Ribonuclease H-like"/>
    <property type="match status" value="1"/>
</dbReference>
<evidence type="ECO:0000313" key="2">
    <source>
        <dbReference type="Proteomes" id="UP000288805"/>
    </source>
</evidence>
<gene>
    <name evidence="1" type="primary">TRA1_36</name>
    <name evidence="1" type="ORF">CK203_077453</name>
</gene>
<proteinExistence type="predicted"/>
<protein>
    <submittedName>
        <fullName evidence="1">Putative AC transposase</fullName>
    </submittedName>
</protein>
<dbReference type="PANTHER" id="PTHR46481">
    <property type="entry name" value="ZINC FINGER BED DOMAIN-CONTAINING PROTEIN 4"/>
    <property type="match status" value="1"/>
</dbReference>
<comment type="caution">
    <text evidence="1">The sequence shown here is derived from an EMBL/GenBank/DDBJ whole genome shotgun (WGS) entry which is preliminary data.</text>
</comment>
<dbReference type="EMBL" id="QGNW01001839">
    <property type="protein sequence ID" value="RVW29547.1"/>
    <property type="molecule type" value="Genomic_DNA"/>
</dbReference>
<evidence type="ECO:0000313" key="1">
    <source>
        <dbReference type="EMBL" id="RVW29547.1"/>
    </source>
</evidence>
<name>A0A438D254_VITVI</name>
<dbReference type="InterPro" id="IPR012337">
    <property type="entry name" value="RNaseH-like_sf"/>
</dbReference>
<sequence length="171" mass="19928">MKIYEVEKDKMISYLEKLQSRVAITTDMWISNQKKGYMTITVHYIDESWLLQHHIVRFVYVPPPHTKEVLSDVLMDFLLDWNMDRKVSTFIVDNCSSNDGMINILVEKLSSSDSLLLNGKNFHMRCAAHVLNLIVKEGLDVIEVEIEKILESVTYWSVTPSRMEKFEDAAR</sequence>
<dbReference type="AlphaFoldDB" id="A0A438D254"/>
<dbReference type="Proteomes" id="UP000288805">
    <property type="component" value="Unassembled WGS sequence"/>
</dbReference>
<reference evidence="1 2" key="1">
    <citation type="journal article" date="2018" name="PLoS Genet.">
        <title>Population sequencing reveals clonal diversity and ancestral inbreeding in the grapevine cultivar Chardonnay.</title>
        <authorList>
            <person name="Roach M.J."/>
            <person name="Johnson D.L."/>
            <person name="Bohlmann J."/>
            <person name="van Vuuren H.J."/>
            <person name="Jones S.J."/>
            <person name="Pretorius I.S."/>
            <person name="Schmidt S.A."/>
            <person name="Borneman A.R."/>
        </authorList>
    </citation>
    <scope>NUCLEOTIDE SEQUENCE [LARGE SCALE GENOMIC DNA]</scope>
    <source>
        <strain evidence="2">cv. Chardonnay</strain>
        <tissue evidence="1">Leaf</tissue>
    </source>
</reference>
<accession>A0A438D254</accession>
<dbReference type="PANTHER" id="PTHR46481:SF11">
    <property type="entry name" value="ZINC FINGER BED DOMAIN-CONTAINING PROTEIN RICESLEEPER 2-LIKE"/>
    <property type="match status" value="1"/>
</dbReference>
<dbReference type="InterPro" id="IPR052035">
    <property type="entry name" value="ZnF_BED_domain_contain"/>
</dbReference>
<organism evidence="1 2">
    <name type="scientific">Vitis vinifera</name>
    <name type="common">Grape</name>
    <dbReference type="NCBI Taxonomy" id="29760"/>
    <lineage>
        <taxon>Eukaryota</taxon>
        <taxon>Viridiplantae</taxon>
        <taxon>Streptophyta</taxon>
        <taxon>Embryophyta</taxon>
        <taxon>Tracheophyta</taxon>
        <taxon>Spermatophyta</taxon>
        <taxon>Magnoliopsida</taxon>
        <taxon>eudicotyledons</taxon>
        <taxon>Gunneridae</taxon>
        <taxon>Pentapetalae</taxon>
        <taxon>rosids</taxon>
        <taxon>Vitales</taxon>
        <taxon>Vitaceae</taxon>
        <taxon>Viteae</taxon>
        <taxon>Vitis</taxon>
    </lineage>
</organism>